<protein>
    <submittedName>
        <fullName evidence="2">Uncharacterized protein</fullName>
    </submittedName>
</protein>
<dbReference type="AlphaFoldDB" id="A0A397U214"/>
<dbReference type="Proteomes" id="UP000266673">
    <property type="component" value="Unassembled WGS sequence"/>
</dbReference>
<evidence type="ECO:0000313" key="3">
    <source>
        <dbReference type="Proteomes" id="UP000266673"/>
    </source>
</evidence>
<gene>
    <name evidence="2" type="ORF">C2G38_2222874</name>
</gene>
<keyword evidence="1" id="KW-0472">Membrane</keyword>
<keyword evidence="1" id="KW-0812">Transmembrane</keyword>
<evidence type="ECO:0000256" key="1">
    <source>
        <dbReference type="SAM" id="Phobius"/>
    </source>
</evidence>
<name>A0A397U214_9GLOM</name>
<proteinExistence type="predicted"/>
<sequence length="85" mass="10276">MDPFIITRSIDLGTVVVFRVIVNFWSRCYRCIRRIHCRSWCRCRDSDFWVYVTEVSVFRNSRSREFGRTWSFCVASSLVQSGRYF</sequence>
<comment type="caution">
    <text evidence="2">The sequence shown here is derived from an EMBL/GenBank/DDBJ whole genome shotgun (WGS) entry which is preliminary data.</text>
</comment>
<keyword evidence="3" id="KW-1185">Reference proteome</keyword>
<reference evidence="2 3" key="1">
    <citation type="submission" date="2018-06" db="EMBL/GenBank/DDBJ databases">
        <title>Comparative genomics reveals the genomic features of Rhizophagus irregularis, R. cerebriforme, R. diaphanum and Gigaspora rosea, and their symbiotic lifestyle signature.</title>
        <authorList>
            <person name="Morin E."/>
            <person name="San Clemente H."/>
            <person name="Chen E.C.H."/>
            <person name="De La Providencia I."/>
            <person name="Hainaut M."/>
            <person name="Kuo A."/>
            <person name="Kohler A."/>
            <person name="Murat C."/>
            <person name="Tang N."/>
            <person name="Roy S."/>
            <person name="Loubradou J."/>
            <person name="Henrissat B."/>
            <person name="Grigoriev I.V."/>
            <person name="Corradi N."/>
            <person name="Roux C."/>
            <person name="Martin F.M."/>
        </authorList>
    </citation>
    <scope>NUCLEOTIDE SEQUENCE [LARGE SCALE GENOMIC DNA]</scope>
    <source>
        <strain evidence="2 3">DAOM 194757</strain>
    </source>
</reference>
<evidence type="ECO:0000313" key="2">
    <source>
        <dbReference type="EMBL" id="RIB04250.1"/>
    </source>
</evidence>
<organism evidence="2 3">
    <name type="scientific">Gigaspora rosea</name>
    <dbReference type="NCBI Taxonomy" id="44941"/>
    <lineage>
        <taxon>Eukaryota</taxon>
        <taxon>Fungi</taxon>
        <taxon>Fungi incertae sedis</taxon>
        <taxon>Mucoromycota</taxon>
        <taxon>Glomeromycotina</taxon>
        <taxon>Glomeromycetes</taxon>
        <taxon>Diversisporales</taxon>
        <taxon>Gigasporaceae</taxon>
        <taxon>Gigaspora</taxon>
    </lineage>
</organism>
<feature type="transmembrane region" description="Helical" evidence="1">
    <location>
        <begin position="6"/>
        <end position="25"/>
    </location>
</feature>
<dbReference type="EMBL" id="QKWP01002219">
    <property type="protein sequence ID" value="RIB04250.1"/>
    <property type="molecule type" value="Genomic_DNA"/>
</dbReference>
<keyword evidence="1" id="KW-1133">Transmembrane helix</keyword>
<accession>A0A397U214</accession>